<evidence type="ECO:0000313" key="2">
    <source>
        <dbReference type="EMBL" id="KAH0959889.1"/>
    </source>
</evidence>
<dbReference type="GeneID" id="68358039"/>
<reference evidence="2" key="1">
    <citation type="submission" date="2021-09" db="EMBL/GenBank/DDBJ databases">
        <title>A high-quality genome of the endoparasitic fungus Hirsutella rhossiliensis with a comparison of Hirsutella genomes reveals transposable elements contributing to genome size variation.</title>
        <authorList>
            <person name="Lin R."/>
            <person name="Jiao Y."/>
            <person name="Sun X."/>
            <person name="Ling J."/>
            <person name="Xie B."/>
            <person name="Cheng X."/>
        </authorList>
    </citation>
    <scope>NUCLEOTIDE SEQUENCE</scope>
    <source>
        <strain evidence="2">HR02</strain>
    </source>
</reference>
<keyword evidence="3" id="KW-1185">Reference proteome</keyword>
<dbReference type="AlphaFoldDB" id="A0A9P8MRM5"/>
<sequence>MNPAAPLASLAPVPMSSPSYPPTSEPPPMRIPDRPASTGTQWTSTVQAAGPIDIRNVRASCLFGLREYVTLQRKRQHVDGSTSAMELESRIRGQANLVAGDLRTLQSEIRGLAKAAEDQRWRRWLLGGVIAAFIPAVRSIFRRGFDEQSHASANDTEYAFHRSKGLMARIRDGILGSGKLAKVAFFVFAVLYVFQNEVTLRAARTTQRRLRRLCERIERGDADMDDKDIAVLEGWRWRILFW</sequence>
<name>A0A9P8MRM5_9HYPO</name>
<dbReference type="Proteomes" id="UP000824596">
    <property type="component" value="Unassembled WGS sequence"/>
</dbReference>
<feature type="compositionally biased region" description="Pro residues" evidence="1">
    <location>
        <begin position="19"/>
        <end position="30"/>
    </location>
</feature>
<gene>
    <name evidence="2" type="ORF">HRG_08910</name>
</gene>
<dbReference type="OrthoDB" id="5215647at2759"/>
<proteinExistence type="predicted"/>
<dbReference type="EMBL" id="JAIZPD010000011">
    <property type="protein sequence ID" value="KAH0959889.1"/>
    <property type="molecule type" value="Genomic_DNA"/>
</dbReference>
<evidence type="ECO:0000256" key="1">
    <source>
        <dbReference type="SAM" id="MobiDB-lite"/>
    </source>
</evidence>
<comment type="caution">
    <text evidence="2">The sequence shown here is derived from an EMBL/GenBank/DDBJ whole genome shotgun (WGS) entry which is preliminary data.</text>
</comment>
<dbReference type="RefSeq" id="XP_044717402.1">
    <property type="nucleotide sequence ID" value="XM_044867381.1"/>
</dbReference>
<feature type="region of interest" description="Disordered" evidence="1">
    <location>
        <begin position="1"/>
        <end position="40"/>
    </location>
</feature>
<protein>
    <submittedName>
        <fullName evidence="2">Uncharacterized protein</fullName>
    </submittedName>
</protein>
<organism evidence="2 3">
    <name type="scientific">Hirsutella rhossiliensis</name>
    <dbReference type="NCBI Taxonomy" id="111463"/>
    <lineage>
        <taxon>Eukaryota</taxon>
        <taxon>Fungi</taxon>
        <taxon>Dikarya</taxon>
        <taxon>Ascomycota</taxon>
        <taxon>Pezizomycotina</taxon>
        <taxon>Sordariomycetes</taxon>
        <taxon>Hypocreomycetidae</taxon>
        <taxon>Hypocreales</taxon>
        <taxon>Ophiocordycipitaceae</taxon>
        <taxon>Hirsutella</taxon>
    </lineage>
</organism>
<evidence type="ECO:0000313" key="3">
    <source>
        <dbReference type="Proteomes" id="UP000824596"/>
    </source>
</evidence>
<feature type="compositionally biased region" description="Low complexity" evidence="1">
    <location>
        <begin position="1"/>
        <end position="18"/>
    </location>
</feature>
<accession>A0A9P8MRM5</accession>